<evidence type="ECO:0000313" key="4">
    <source>
        <dbReference type="EMBL" id="ODO62009.1"/>
    </source>
</evidence>
<organism evidence="2 7">
    <name type="scientific">Lactiplantibacillus plantarum</name>
    <name type="common">Lactobacillus plantarum</name>
    <dbReference type="NCBI Taxonomy" id="1590"/>
    <lineage>
        <taxon>Bacteria</taxon>
        <taxon>Bacillati</taxon>
        <taxon>Bacillota</taxon>
        <taxon>Bacilli</taxon>
        <taxon>Lactobacillales</taxon>
        <taxon>Lactobacillaceae</taxon>
        <taxon>Lactiplantibacillus</taxon>
    </lineage>
</organism>
<gene>
    <name evidence="5" type="ORF">JH395_06215</name>
    <name evidence="2" type="ORF">Lp19_3549</name>
    <name evidence="4" type="ORF">LPJSA22_01989</name>
    <name evidence="3" type="ORF">NAB2_0374</name>
    <name evidence="1" type="ORF">Nizo2260_2144</name>
</gene>
<evidence type="ECO:0000313" key="2">
    <source>
        <dbReference type="EMBL" id="KZU92263.1"/>
    </source>
</evidence>
<evidence type="ECO:0000313" key="7">
    <source>
        <dbReference type="Proteomes" id="UP000076882"/>
    </source>
</evidence>
<evidence type="ECO:0000313" key="9">
    <source>
        <dbReference type="Proteomes" id="UP000094892"/>
    </source>
</evidence>
<evidence type="ECO:0000313" key="5">
    <source>
        <dbReference type="EMBL" id="QQM62123.1"/>
    </source>
</evidence>
<evidence type="ECO:0000313" key="6">
    <source>
        <dbReference type="Proteomes" id="UP000076872"/>
    </source>
</evidence>
<dbReference type="OMA" id="MSNKHEI"/>
<sequence length="67" mass="7970">MSNRFEILEEYQEANTELDHLRTLAVRQQDRSRVVTIYPHLKERVSHLSRKCEQLDMLLEAINASED</sequence>
<dbReference type="Proteomes" id="UP000076872">
    <property type="component" value="Unassembled WGS sequence"/>
</dbReference>
<evidence type="ECO:0000313" key="3">
    <source>
        <dbReference type="EMBL" id="KZV06105.1"/>
    </source>
</evidence>
<dbReference type="EMBL" id="LUXM01000040">
    <property type="protein sequence ID" value="KZU92263.1"/>
    <property type="molecule type" value="Genomic_DNA"/>
</dbReference>
<protein>
    <submittedName>
        <fullName evidence="2">Uncharacterized protein</fullName>
    </submittedName>
</protein>
<dbReference type="EMBL" id="MCOL01000001">
    <property type="protein sequence ID" value="ODO62009.1"/>
    <property type="molecule type" value="Genomic_DNA"/>
</dbReference>
<reference evidence="6 7" key="1">
    <citation type="submission" date="2016-03" db="EMBL/GenBank/DDBJ databases">
        <title>Comparative genomics of 54 Lactobacillus plantarum strains reveals genomic uncoupling from niche constraints.</title>
        <authorList>
            <person name="Martino M.E."/>
        </authorList>
    </citation>
    <scope>NUCLEOTIDE SEQUENCE [LARGE SCALE GENOMIC DNA]</scope>
    <source>
        <strain evidence="2 7">19.1</strain>
        <strain evidence="3 6">NAB2</strain>
        <strain evidence="1 8">Nizo2260</strain>
    </source>
</reference>
<dbReference type="Proteomes" id="UP000094892">
    <property type="component" value="Unassembled WGS sequence"/>
</dbReference>
<dbReference type="Proteomes" id="UP000076989">
    <property type="component" value="Unassembled WGS sequence"/>
</dbReference>
<dbReference type="Proteomes" id="UP000595466">
    <property type="component" value="Chromosome"/>
</dbReference>
<dbReference type="RefSeq" id="WP_003645925.1">
    <property type="nucleotide sequence ID" value="NZ_AP018405.1"/>
</dbReference>
<reference evidence="5 10" key="3">
    <citation type="submission" date="2020-12" db="EMBL/GenBank/DDBJ databases">
        <title>Whole genome sequencing of Lactobacillus plantarum PC518.</title>
        <authorList>
            <person name="Guo Q."/>
        </authorList>
    </citation>
    <scope>NUCLEOTIDE SEQUENCE [LARGE SCALE GENOMIC DNA]</scope>
    <source>
        <strain evidence="5 10">PC518</strain>
    </source>
</reference>
<dbReference type="EMBL" id="LUWI01000029">
    <property type="protein sequence ID" value="KZU02503.1"/>
    <property type="molecule type" value="Genomic_DNA"/>
</dbReference>
<evidence type="ECO:0000313" key="10">
    <source>
        <dbReference type="Proteomes" id="UP000595466"/>
    </source>
</evidence>
<proteinExistence type="predicted"/>
<evidence type="ECO:0000313" key="8">
    <source>
        <dbReference type="Proteomes" id="UP000076989"/>
    </source>
</evidence>
<accession>A0A0L7XZ97</accession>
<dbReference type="Proteomes" id="UP000076882">
    <property type="component" value="Unassembled WGS sequence"/>
</dbReference>
<dbReference type="AlphaFoldDB" id="A0A0L7XZ97"/>
<dbReference type="EMBL" id="LUXO01000008">
    <property type="protein sequence ID" value="KZV06105.1"/>
    <property type="molecule type" value="Genomic_DNA"/>
</dbReference>
<reference evidence="4 9" key="2">
    <citation type="submission" date="2016-08" db="EMBL/GenBank/DDBJ databases">
        <title>Genome sequencing of Lactobacillus plantarum JSA22, isolated from fermented soybean paste.</title>
        <authorList>
            <person name="Choi H.S."/>
        </authorList>
    </citation>
    <scope>NUCLEOTIDE SEQUENCE [LARGE SCALE GENOMIC DNA]</scope>
    <source>
        <strain evidence="4 9">JSA22</strain>
    </source>
</reference>
<evidence type="ECO:0000313" key="1">
    <source>
        <dbReference type="EMBL" id="KZU02503.1"/>
    </source>
</evidence>
<dbReference type="KEGG" id="lpb:SH83_09165"/>
<dbReference type="EMBL" id="CP066817">
    <property type="protein sequence ID" value="QQM62123.1"/>
    <property type="molecule type" value="Genomic_DNA"/>
</dbReference>
<dbReference type="PATRIC" id="fig|1590.142.peg.1974"/>
<name>A0A0L7XZ97_LACPN</name>